<accession>A0AA96WHD7</accession>
<dbReference type="RefSeq" id="WP_316430571.1">
    <property type="nucleotide sequence ID" value="NZ_CP053586.1"/>
</dbReference>
<gene>
    <name evidence="2" type="ORF">HJG54_18625</name>
</gene>
<protein>
    <submittedName>
        <fullName evidence="2">Uncharacterized protein</fullName>
    </submittedName>
</protein>
<evidence type="ECO:0000256" key="1">
    <source>
        <dbReference type="SAM" id="MobiDB-lite"/>
    </source>
</evidence>
<dbReference type="EMBL" id="CP053586">
    <property type="protein sequence ID" value="WNZ24665.1"/>
    <property type="molecule type" value="Genomic_DNA"/>
</dbReference>
<name>A0AA96WHD7_9CYAN</name>
<proteinExistence type="predicted"/>
<sequence>MSKNFLLKQISQFTIGLVVAGAGLSAGIGVASAQGVDPLDANQARDSDPFSNRDNGYSPFFNMMHRIQLGNVRSISEFSKDQQENLGTEADDFRTRQRELMQQNQQSPTPVEPSAVPTEPPVVNP</sequence>
<evidence type="ECO:0000313" key="2">
    <source>
        <dbReference type="EMBL" id="WNZ24665.1"/>
    </source>
</evidence>
<reference evidence="2" key="1">
    <citation type="submission" date="2020-05" db="EMBL/GenBank/DDBJ databases">
        <authorList>
            <person name="Zhu T."/>
            <person name="Keshari N."/>
            <person name="Lu X."/>
        </authorList>
    </citation>
    <scope>NUCLEOTIDE SEQUENCE</scope>
    <source>
        <strain evidence="2">NK1-12</strain>
    </source>
</reference>
<dbReference type="AlphaFoldDB" id="A0AA96WHD7"/>
<organism evidence="2">
    <name type="scientific">Leptolyngbya sp. NK1-12</name>
    <dbReference type="NCBI Taxonomy" id="2547451"/>
    <lineage>
        <taxon>Bacteria</taxon>
        <taxon>Bacillati</taxon>
        <taxon>Cyanobacteriota</taxon>
        <taxon>Cyanophyceae</taxon>
        <taxon>Leptolyngbyales</taxon>
        <taxon>Leptolyngbyaceae</taxon>
        <taxon>Leptolyngbya group</taxon>
        <taxon>Leptolyngbya</taxon>
    </lineage>
</organism>
<feature type="compositionally biased region" description="Polar residues" evidence="1">
    <location>
        <begin position="100"/>
        <end position="109"/>
    </location>
</feature>
<feature type="region of interest" description="Disordered" evidence="1">
    <location>
        <begin position="80"/>
        <end position="125"/>
    </location>
</feature>